<sequence length="289" mass="31191">MAVSSIYQFTRKAVLIIGIGLLAACSQKAETLKITVTQFGSATEDAFDAYGTAQTAQFAPTPKSQNARQSEFITNMEAFTGKVTPSNLPTLLDPDAVKIDPNVAQQWQKTLADLRSQYRQFVAIFDQIEGGSALGASAVTDSGPILEKLRSQLDAITSDLAKDPPQYLVRRGTLIAELNKIRSEPNDDDDAKSLRLQIWWQDWQALMAEEKLLQTHTLRSFMTASSLGAHLQNQIDSYAQLDVTALIGAAEQGIALAGEVRNLPPAELVAQGSNLLETATGSATAIPAQ</sequence>
<dbReference type="AlphaFoldDB" id="A0A285T1F3"/>
<organism evidence="1 2">
    <name type="scientific">Thalassospira xiamenensis</name>
    <dbReference type="NCBI Taxonomy" id="220697"/>
    <lineage>
        <taxon>Bacteria</taxon>
        <taxon>Pseudomonadati</taxon>
        <taxon>Pseudomonadota</taxon>
        <taxon>Alphaproteobacteria</taxon>
        <taxon>Rhodospirillales</taxon>
        <taxon>Thalassospiraceae</taxon>
        <taxon>Thalassospira</taxon>
    </lineage>
</organism>
<protein>
    <submittedName>
        <fullName evidence="1">Uncharacterized protein</fullName>
    </submittedName>
</protein>
<name>A0A285T1F3_9PROT</name>
<accession>A0A285T1F3</accession>
<proteinExistence type="predicted"/>
<evidence type="ECO:0000313" key="1">
    <source>
        <dbReference type="EMBL" id="SOC14780.1"/>
    </source>
</evidence>
<evidence type="ECO:0000313" key="2">
    <source>
        <dbReference type="Proteomes" id="UP000219068"/>
    </source>
</evidence>
<reference evidence="1 2" key="1">
    <citation type="submission" date="2017-08" db="EMBL/GenBank/DDBJ databases">
        <authorList>
            <person name="de Groot N.N."/>
        </authorList>
    </citation>
    <scope>NUCLEOTIDE SEQUENCE [LARGE SCALE GENOMIC DNA]</scope>
    <source>
        <strain evidence="1 2">USBA 78</strain>
    </source>
</reference>
<dbReference type="RefSeq" id="WP_097051528.1">
    <property type="nucleotide sequence ID" value="NZ_OBMM01000002.1"/>
</dbReference>
<gene>
    <name evidence="1" type="ORF">SAMN05428964_1025</name>
</gene>
<dbReference type="Proteomes" id="UP000219068">
    <property type="component" value="Unassembled WGS sequence"/>
</dbReference>
<dbReference type="EMBL" id="OBMM01000002">
    <property type="protein sequence ID" value="SOC14780.1"/>
    <property type="molecule type" value="Genomic_DNA"/>
</dbReference>